<protein>
    <recommendedName>
        <fullName evidence="4">DUF5673 domain-containing protein</fullName>
    </recommendedName>
</protein>
<evidence type="ECO:0000313" key="2">
    <source>
        <dbReference type="EMBL" id="HIU42776.1"/>
    </source>
</evidence>
<organism evidence="2 3">
    <name type="scientific">Candidatus Ventrousia excrementavium</name>
    <dbReference type="NCBI Taxonomy" id="2840961"/>
    <lineage>
        <taxon>Bacteria</taxon>
        <taxon>Bacillati</taxon>
        <taxon>Bacillota</taxon>
        <taxon>Clostridia</taxon>
        <taxon>Eubacteriales</taxon>
        <taxon>Clostridiaceae</taxon>
        <taxon>Clostridiaceae incertae sedis</taxon>
        <taxon>Candidatus Ventrousia</taxon>
    </lineage>
</organism>
<keyword evidence="1" id="KW-1133">Transmembrane helix</keyword>
<reference evidence="2" key="2">
    <citation type="journal article" date="2021" name="PeerJ">
        <title>Extensive microbial diversity within the chicken gut microbiome revealed by metagenomics and culture.</title>
        <authorList>
            <person name="Gilroy R."/>
            <person name="Ravi A."/>
            <person name="Getino M."/>
            <person name="Pursley I."/>
            <person name="Horton D.L."/>
            <person name="Alikhan N.F."/>
            <person name="Baker D."/>
            <person name="Gharbi K."/>
            <person name="Hall N."/>
            <person name="Watson M."/>
            <person name="Adriaenssens E.M."/>
            <person name="Foster-Nyarko E."/>
            <person name="Jarju S."/>
            <person name="Secka A."/>
            <person name="Antonio M."/>
            <person name="Oren A."/>
            <person name="Chaudhuri R.R."/>
            <person name="La Ragione R."/>
            <person name="Hildebrand F."/>
            <person name="Pallen M.J."/>
        </authorList>
    </citation>
    <scope>NUCLEOTIDE SEQUENCE</scope>
    <source>
        <strain evidence="2">CHK191-8634</strain>
    </source>
</reference>
<evidence type="ECO:0000313" key="3">
    <source>
        <dbReference type="Proteomes" id="UP000824073"/>
    </source>
</evidence>
<sequence>MDLLAYLVLAFAAFTVFVQVRGILATRGKIKLAARVPGRRGAKIGLAALAAVAVFRWSDVRENLLMFVCIAAVVGVYLFIQAGLSPEGLYYNGRLVPCRDIEYFVLEREHAKGLTYHFHTHAGADYVLCFRPDQRQEATEYLDDLGIPDWDSFQFPSDSPDL</sequence>
<comment type="caution">
    <text evidence="2">The sequence shown here is derived from an EMBL/GenBank/DDBJ whole genome shotgun (WGS) entry which is preliminary data.</text>
</comment>
<name>A0A9D1LL30_9CLOT</name>
<evidence type="ECO:0008006" key="4">
    <source>
        <dbReference type="Google" id="ProtNLM"/>
    </source>
</evidence>
<keyword evidence="1" id="KW-0812">Transmembrane</keyword>
<feature type="transmembrane region" description="Helical" evidence="1">
    <location>
        <begin position="64"/>
        <end position="84"/>
    </location>
</feature>
<gene>
    <name evidence="2" type="ORF">IAB67_00575</name>
</gene>
<evidence type="ECO:0000256" key="1">
    <source>
        <dbReference type="SAM" id="Phobius"/>
    </source>
</evidence>
<feature type="transmembrane region" description="Helical" evidence="1">
    <location>
        <begin position="6"/>
        <end position="28"/>
    </location>
</feature>
<accession>A0A9D1LL30</accession>
<dbReference type="Proteomes" id="UP000824073">
    <property type="component" value="Unassembled WGS sequence"/>
</dbReference>
<keyword evidence="1" id="KW-0472">Membrane</keyword>
<reference evidence="2" key="1">
    <citation type="submission" date="2020-10" db="EMBL/GenBank/DDBJ databases">
        <authorList>
            <person name="Gilroy R."/>
        </authorList>
    </citation>
    <scope>NUCLEOTIDE SEQUENCE</scope>
    <source>
        <strain evidence="2">CHK191-8634</strain>
    </source>
</reference>
<proteinExistence type="predicted"/>
<dbReference type="EMBL" id="DVMR01000008">
    <property type="protein sequence ID" value="HIU42776.1"/>
    <property type="molecule type" value="Genomic_DNA"/>
</dbReference>
<dbReference type="AlphaFoldDB" id="A0A9D1LL30"/>